<sequence length="72" mass="8063">MTSMVKMSKVAKEVAEEYASSLSDLTLNSKPLINMLTMLAEENIMHAPVIVQAVEKHLHKVIFKVLFEFVAS</sequence>
<dbReference type="OrthoDB" id="343582at2759"/>
<name>A0A6L2PQX0_COPFO</name>
<reference evidence="3" key="1">
    <citation type="submission" date="2020-01" db="EMBL/GenBank/DDBJ databases">
        <title>Draft genome sequence of the Termite Coptotermes fromosanus.</title>
        <authorList>
            <person name="Itakura S."/>
            <person name="Yosikawa Y."/>
            <person name="Umezawa K."/>
        </authorList>
    </citation>
    <scope>NUCLEOTIDE SEQUENCE [LARGE SCALE GENOMIC DNA]</scope>
</reference>
<feature type="domain" description="CID" evidence="1">
    <location>
        <begin position="10"/>
        <end position="72"/>
    </location>
</feature>
<gene>
    <name evidence="2" type="ORF">Cfor_02714</name>
</gene>
<dbReference type="GO" id="GO:0003729">
    <property type="term" value="F:mRNA binding"/>
    <property type="evidence" value="ECO:0007669"/>
    <property type="project" value="InterPro"/>
</dbReference>
<dbReference type="AlphaFoldDB" id="A0A6L2PQX0"/>
<evidence type="ECO:0000313" key="3">
    <source>
        <dbReference type="Proteomes" id="UP000502823"/>
    </source>
</evidence>
<dbReference type="InParanoid" id="A0A6L2PQX0"/>
<dbReference type="Proteomes" id="UP000502823">
    <property type="component" value="Unassembled WGS sequence"/>
</dbReference>
<dbReference type="SUPFAM" id="SSF48464">
    <property type="entry name" value="ENTH/VHS domain"/>
    <property type="match status" value="1"/>
</dbReference>
<dbReference type="InterPro" id="IPR006569">
    <property type="entry name" value="CID_dom"/>
</dbReference>
<dbReference type="GO" id="GO:0006369">
    <property type="term" value="P:termination of RNA polymerase II transcription"/>
    <property type="evidence" value="ECO:0007669"/>
    <property type="project" value="InterPro"/>
</dbReference>
<dbReference type="Gene3D" id="1.25.40.90">
    <property type="match status" value="1"/>
</dbReference>
<evidence type="ECO:0000259" key="1">
    <source>
        <dbReference type="PROSITE" id="PS51391"/>
    </source>
</evidence>
<accession>A0A6L2PQX0</accession>
<dbReference type="GO" id="GO:0005849">
    <property type="term" value="C:mRNA cleavage factor complex"/>
    <property type="evidence" value="ECO:0007669"/>
    <property type="project" value="TreeGrafter"/>
</dbReference>
<dbReference type="GO" id="GO:0005737">
    <property type="term" value="C:cytoplasm"/>
    <property type="evidence" value="ECO:0007669"/>
    <property type="project" value="TreeGrafter"/>
</dbReference>
<dbReference type="InterPro" id="IPR008942">
    <property type="entry name" value="ENTH_VHS"/>
</dbReference>
<dbReference type="PANTHER" id="PTHR15921">
    <property type="entry name" value="PRE-MRNA CLEAVAGE COMPLEX II"/>
    <property type="match status" value="1"/>
</dbReference>
<dbReference type="InterPro" id="IPR045154">
    <property type="entry name" value="PCF11-like"/>
</dbReference>
<protein>
    <recommendedName>
        <fullName evidence="1">CID domain-containing protein</fullName>
    </recommendedName>
</protein>
<organism evidence="2 3">
    <name type="scientific">Coptotermes formosanus</name>
    <name type="common">Formosan subterranean termite</name>
    <dbReference type="NCBI Taxonomy" id="36987"/>
    <lineage>
        <taxon>Eukaryota</taxon>
        <taxon>Metazoa</taxon>
        <taxon>Ecdysozoa</taxon>
        <taxon>Arthropoda</taxon>
        <taxon>Hexapoda</taxon>
        <taxon>Insecta</taxon>
        <taxon>Pterygota</taxon>
        <taxon>Neoptera</taxon>
        <taxon>Polyneoptera</taxon>
        <taxon>Dictyoptera</taxon>
        <taxon>Blattodea</taxon>
        <taxon>Blattoidea</taxon>
        <taxon>Termitoidae</taxon>
        <taxon>Rhinotermitidae</taxon>
        <taxon>Coptotermes</taxon>
    </lineage>
</organism>
<dbReference type="GO" id="GO:0031124">
    <property type="term" value="P:mRNA 3'-end processing"/>
    <property type="evidence" value="ECO:0007669"/>
    <property type="project" value="InterPro"/>
</dbReference>
<keyword evidence="3" id="KW-1185">Reference proteome</keyword>
<proteinExistence type="predicted"/>
<dbReference type="EMBL" id="BLKM01000358">
    <property type="protein sequence ID" value="GFG32317.1"/>
    <property type="molecule type" value="Genomic_DNA"/>
</dbReference>
<comment type="caution">
    <text evidence="2">The sequence shown here is derived from an EMBL/GenBank/DDBJ whole genome shotgun (WGS) entry which is preliminary data.</text>
</comment>
<dbReference type="PROSITE" id="PS51391">
    <property type="entry name" value="CID"/>
    <property type="match status" value="1"/>
</dbReference>
<evidence type="ECO:0000313" key="2">
    <source>
        <dbReference type="EMBL" id="GFG32317.1"/>
    </source>
</evidence>
<dbReference type="GO" id="GO:0000993">
    <property type="term" value="F:RNA polymerase II complex binding"/>
    <property type="evidence" value="ECO:0007669"/>
    <property type="project" value="InterPro"/>
</dbReference>
<dbReference type="PANTHER" id="PTHR15921:SF3">
    <property type="entry name" value="PRE-MRNA CLEAVAGE COMPLEX 2 PROTEIN PCF11"/>
    <property type="match status" value="1"/>
</dbReference>